<dbReference type="InterPro" id="IPR046341">
    <property type="entry name" value="SET_dom_sf"/>
</dbReference>
<accession>A0A4P9X5H0</accession>
<keyword evidence="4" id="KW-0489">Methyltransferase</keyword>
<comment type="subcellular location">
    <subcellularLocation>
        <location evidence="2">Chromosome</location>
    </subcellularLocation>
    <subcellularLocation>
        <location evidence="1">Nucleus</location>
    </subcellularLocation>
</comment>
<name>A0A4P9X5H0_9FUNG</name>
<dbReference type="InterPro" id="IPR003616">
    <property type="entry name" value="Post-SET_dom"/>
</dbReference>
<reference evidence="11" key="1">
    <citation type="journal article" date="2018" name="Nat. Microbiol.">
        <title>Leveraging single-cell genomics to expand the fungal tree of life.</title>
        <authorList>
            <person name="Ahrendt S.R."/>
            <person name="Quandt C.A."/>
            <person name="Ciobanu D."/>
            <person name="Clum A."/>
            <person name="Salamov A."/>
            <person name="Andreopoulos B."/>
            <person name="Cheng J.F."/>
            <person name="Woyke T."/>
            <person name="Pelin A."/>
            <person name="Henrissat B."/>
            <person name="Reynolds N.K."/>
            <person name="Benny G.L."/>
            <person name="Smith M.E."/>
            <person name="James T.Y."/>
            <person name="Grigoriev I.V."/>
        </authorList>
    </citation>
    <scope>NUCLEOTIDE SEQUENCE [LARGE SCALE GENOMIC DNA]</scope>
    <source>
        <strain evidence="11">ATCC 52028</strain>
    </source>
</reference>
<feature type="domain" description="SET" evidence="8">
    <location>
        <begin position="44"/>
        <end position="161"/>
    </location>
</feature>
<keyword evidence="11" id="KW-1185">Reference proteome</keyword>
<dbReference type="GO" id="GO:0005694">
    <property type="term" value="C:chromosome"/>
    <property type="evidence" value="ECO:0007669"/>
    <property type="project" value="UniProtKB-SubCell"/>
</dbReference>
<dbReference type="Proteomes" id="UP000274922">
    <property type="component" value="Unassembled WGS sequence"/>
</dbReference>
<dbReference type="InterPro" id="IPR050777">
    <property type="entry name" value="SET2_Histone-Lys_MeTrsfase"/>
</dbReference>
<dbReference type="AlphaFoldDB" id="A0A4P9X5H0"/>
<evidence type="ECO:0000313" key="11">
    <source>
        <dbReference type="Proteomes" id="UP000274922"/>
    </source>
</evidence>
<evidence type="ECO:0000256" key="5">
    <source>
        <dbReference type="ARBA" id="ARBA00022679"/>
    </source>
</evidence>
<dbReference type="Pfam" id="PF00856">
    <property type="entry name" value="SET"/>
    <property type="match status" value="1"/>
</dbReference>
<feature type="non-terminal residue" evidence="10">
    <location>
        <position position="184"/>
    </location>
</feature>
<evidence type="ECO:0000256" key="7">
    <source>
        <dbReference type="ARBA" id="ARBA00023242"/>
    </source>
</evidence>
<evidence type="ECO:0000256" key="2">
    <source>
        <dbReference type="ARBA" id="ARBA00004286"/>
    </source>
</evidence>
<feature type="domain" description="Post-SET" evidence="9">
    <location>
        <begin position="168"/>
        <end position="184"/>
    </location>
</feature>
<dbReference type="GO" id="GO:0042054">
    <property type="term" value="F:histone methyltransferase activity"/>
    <property type="evidence" value="ECO:0007669"/>
    <property type="project" value="InterPro"/>
</dbReference>
<dbReference type="PANTHER" id="PTHR22884">
    <property type="entry name" value="SET DOMAIN PROTEINS"/>
    <property type="match status" value="1"/>
</dbReference>
<dbReference type="EMBL" id="ML014221">
    <property type="protein sequence ID" value="RKP00352.1"/>
    <property type="molecule type" value="Genomic_DNA"/>
</dbReference>
<keyword evidence="3" id="KW-0158">Chromosome</keyword>
<dbReference type="OrthoDB" id="422362at2759"/>
<dbReference type="PROSITE" id="PS50868">
    <property type="entry name" value="POST_SET"/>
    <property type="match status" value="1"/>
</dbReference>
<dbReference type="SMART" id="SM00508">
    <property type="entry name" value="PostSET"/>
    <property type="match status" value="1"/>
</dbReference>
<organism evidence="10 11">
    <name type="scientific">Caulochytrium protostelioides</name>
    <dbReference type="NCBI Taxonomy" id="1555241"/>
    <lineage>
        <taxon>Eukaryota</taxon>
        <taxon>Fungi</taxon>
        <taxon>Fungi incertae sedis</taxon>
        <taxon>Chytridiomycota</taxon>
        <taxon>Chytridiomycota incertae sedis</taxon>
        <taxon>Chytridiomycetes</taxon>
        <taxon>Caulochytriales</taxon>
        <taxon>Caulochytriaceae</taxon>
        <taxon>Caulochytrium</taxon>
    </lineage>
</organism>
<dbReference type="PROSITE" id="PS50280">
    <property type="entry name" value="SET"/>
    <property type="match status" value="1"/>
</dbReference>
<dbReference type="Pfam" id="PF17907">
    <property type="entry name" value="AWS"/>
    <property type="match status" value="1"/>
</dbReference>
<dbReference type="SUPFAM" id="SSF82199">
    <property type="entry name" value="SET domain"/>
    <property type="match status" value="1"/>
</dbReference>
<evidence type="ECO:0008006" key="12">
    <source>
        <dbReference type="Google" id="ProtNLM"/>
    </source>
</evidence>
<evidence type="ECO:0000256" key="6">
    <source>
        <dbReference type="ARBA" id="ARBA00022691"/>
    </source>
</evidence>
<dbReference type="GO" id="GO:0005634">
    <property type="term" value="C:nucleus"/>
    <property type="evidence" value="ECO:0007669"/>
    <property type="project" value="UniProtKB-SubCell"/>
</dbReference>
<dbReference type="STRING" id="1555241.A0A4P9X5H0"/>
<dbReference type="SMART" id="SM00317">
    <property type="entry name" value="SET"/>
    <property type="match status" value="1"/>
</dbReference>
<evidence type="ECO:0000313" key="10">
    <source>
        <dbReference type="EMBL" id="RKP00352.1"/>
    </source>
</evidence>
<dbReference type="InterPro" id="IPR001214">
    <property type="entry name" value="SET_dom"/>
</dbReference>
<dbReference type="Gene3D" id="2.170.270.10">
    <property type="entry name" value="SET domain"/>
    <property type="match status" value="1"/>
</dbReference>
<sequence length="184" mass="21007">MDQCCGPESCCVNRSSMMECDLDDSGPAGTHRCRNRRLQQREYAPIHVIQTRKKGYGLVSSAPLDADALVMEYVGEVIPYEIFMRRTREYAESGETHFYFMALVNGEYIDALRRGNLARFMNHSCDPNCVLQKWIIGKSNRMGIFTKRPIAPGEELTFDYRFQRYGDKAQPCYCGSHNCSGFIG</sequence>
<proteinExistence type="predicted"/>
<keyword evidence="6" id="KW-0949">S-adenosyl-L-methionine</keyword>
<evidence type="ECO:0000256" key="1">
    <source>
        <dbReference type="ARBA" id="ARBA00004123"/>
    </source>
</evidence>
<evidence type="ECO:0000259" key="8">
    <source>
        <dbReference type="PROSITE" id="PS50280"/>
    </source>
</evidence>
<protein>
    <recommendedName>
        <fullName evidence="12">SET domain-containing protein</fullName>
    </recommendedName>
</protein>
<dbReference type="GO" id="GO:0032259">
    <property type="term" value="P:methylation"/>
    <property type="evidence" value="ECO:0007669"/>
    <property type="project" value="UniProtKB-KW"/>
</dbReference>
<evidence type="ECO:0000259" key="9">
    <source>
        <dbReference type="PROSITE" id="PS50868"/>
    </source>
</evidence>
<keyword evidence="7" id="KW-0539">Nucleus</keyword>
<dbReference type="InterPro" id="IPR006560">
    <property type="entry name" value="AWS_dom"/>
</dbReference>
<keyword evidence="5" id="KW-0808">Transferase</keyword>
<gene>
    <name evidence="10" type="ORF">CXG81DRAFT_13353</name>
</gene>
<evidence type="ECO:0000256" key="4">
    <source>
        <dbReference type="ARBA" id="ARBA00022603"/>
    </source>
</evidence>
<evidence type="ECO:0000256" key="3">
    <source>
        <dbReference type="ARBA" id="ARBA00022454"/>
    </source>
</evidence>